<protein>
    <submittedName>
        <fullName evidence="1">Uncharacterized protein</fullName>
    </submittedName>
</protein>
<gene>
    <name evidence="1" type="ORF">UFOVP240_1</name>
</gene>
<dbReference type="EMBL" id="LR798293">
    <property type="protein sequence ID" value="CAB5220545.1"/>
    <property type="molecule type" value="Genomic_DNA"/>
</dbReference>
<reference evidence="1" key="1">
    <citation type="submission" date="2020-05" db="EMBL/GenBank/DDBJ databases">
        <authorList>
            <person name="Chiriac C."/>
            <person name="Salcher M."/>
            <person name="Ghai R."/>
            <person name="Kavagutti S V."/>
        </authorList>
    </citation>
    <scope>NUCLEOTIDE SEQUENCE</scope>
</reference>
<accession>A0A6J7WUN5</accession>
<evidence type="ECO:0000313" key="1">
    <source>
        <dbReference type="EMBL" id="CAB5220545.1"/>
    </source>
</evidence>
<sequence length="70" mass="7711">MSERIFICALASVIITLICSVTYYNYSELKSLERNVESAIVKGIDPLAVRCAYAKNNDTICVAYGTTKAK</sequence>
<proteinExistence type="predicted"/>
<name>A0A6J7WUN5_9CAUD</name>
<organism evidence="1">
    <name type="scientific">uncultured Caudovirales phage</name>
    <dbReference type="NCBI Taxonomy" id="2100421"/>
    <lineage>
        <taxon>Viruses</taxon>
        <taxon>Duplodnaviria</taxon>
        <taxon>Heunggongvirae</taxon>
        <taxon>Uroviricota</taxon>
        <taxon>Caudoviricetes</taxon>
        <taxon>Peduoviridae</taxon>
        <taxon>Maltschvirus</taxon>
        <taxon>Maltschvirus maltsch</taxon>
    </lineage>
</organism>